<evidence type="ECO:0000313" key="3">
    <source>
        <dbReference type="Proteomes" id="UP000198928"/>
    </source>
</evidence>
<accession>A0A1I4FHY6</accession>
<protein>
    <recommendedName>
        <fullName evidence="4">Lipoprotein</fullName>
    </recommendedName>
</protein>
<organism evidence="2 3">
    <name type="scientific">Streptomyces pini</name>
    <dbReference type="NCBI Taxonomy" id="1520580"/>
    <lineage>
        <taxon>Bacteria</taxon>
        <taxon>Bacillati</taxon>
        <taxon>Actinomycetota</taxon>
        <taxon>Actinomycetes</taxon>
        <taxon>Kitasatosporales</taxon>
        <taxon>Streptomycetaceae</taxon>
        <taxon>Streptomyces</taxon>
    </lineage>
</organism>
<dbReference type="AlphaFoldDB" id="A0A1I4FHY6"/>
<keyword evidence="1" id="KW-0732">Signal</keyword>
<evidence type="ECO:0000256" key="1">
    <source>
        <dbReference type="SAM" id="SignalP"/>
    </source>
</evidence>
<gene>
    <name evidence="2" type="ORF">SAMN05192584_11435</name>
</gene>
<evidence type="ECO:0000313" key="2">
    <source>
        <dbReference type="EMBL" id="SFL17059.1"/>
    </source>
</evidence>
<name>A0A1I4FHY6_9ACTN</name>
<feature type="chain" id="PRO_5039626665" description="Lipoprotein" evidence="1">
    <location>
        <begin position="22"/>
        <end position="215"/>
    </location>
</feature>
<dbReference type="EMBL" id="FOSG01000014">
    <property type="protein sequence ID" value="SFL17059.1"/>
    <property type="molecule type" value="Genomic_DNA"/>
</dbReference>
<sequence length="215" mass="23230">MPMARRVTAPLAVGGLLAALAACSGDSGGKADASPEPRTERIRTVVQLSELCSEIGDGHPGAARYSGDGPHRTAVFRSGYRTDKDVMTGTVLQERVSFEGLPDLSKTTPVSEIELLACGKGERGEERERDCEYAESGRLDPQEAYPMYSQTFTYTVYELRTGRVVDTITRTPQPQCPSKIGYRKGGSGAPDKVYAQISDREASQVLKQVVEGPAR</sequence>
<keyword evidence="3" id="KW-1185">Reference proteome</keyword>
<reference evidence="3" key="1">
    <citation type="submission" date="2016-10" db="EMBL/GenBank/DDBJ databases">
        <authorList>
            <person name="Varghese N."/>
            <person name="Submissions S."/>
        </authorList>
    </citation>
    <scope>NUCLEOTIDE SEQUENCE [LARGE SCALE GENOMIC DNA]</scope>
    <source>
        <strain evidence="3">PL19</strain>
    </source>
</reference>
<feature type="signal peptide" evidence="1">
    <location>
        <begin position="1"/>
        <end position="21"/>
    </location>
</feature>
<dbReference type="PROSITE" id="PS51257">
    <property type="entry name" value="PROKAR_LIPOPROTEIN"/>
    <property type="match status" value="1"/>
</dbReference>
<dbReference type="Proteomes" id="UP000198928">
    <property type="component" value="Unassembled WGS sequence"/>
</dbReference>
<evidence type="ECO:0008006" key="4">
    <source>
        <dbReference type="Google" id="ProtNLM"/>
    </source>
</evidence>
<proteinExistence type="predicted"/>